<dbReference type="RefSeq" id="WP_025837783.1">
    <property type="nucleotide sequence ID" value="NZ_BAKP01000011.1"/>
</dbReference>
<name>A0AAX2F3C1_9BACT</name>
<dbReference type="PIRSF" id="PIRSF000141">
    <property type="entry name" value="Anaerobic_G3P_dh"/>
    <property type="match status" value="1"/>
</dbReference>
<keyword evidence="2" id="KW-0288">FMN</keyword>
<keyword evidence="1" id="KW-0285">Flavoprotein</keyword>
<feature type="domain" description="FAD-dependent oxidoreductase 2 FAD-binding" evidence="4">
    <location>
        <begin position="4"/>
        <end position="388"/>
    </location>
</feature>
<evidence type="ECO:0000259" key="4">
    <source>
        <dbReference type="Pfam" id="PF00890"/>
    </source>
</evidence>
<organism evidence="5 6">
    <name type="scientific">Prevotella scopos JCM 17725</name>
    <dbReference type="NCBI Taxonomy" id="1236518"/>
    <lineage>
        <taxon>Bacteria</taxon>
        <taxon>Pseudomonadati</taxon>
        <taxon>Bacteroidota</taxon>
        <taxon>Bacteroidia</taxon>
        <taxon>Bacteroidales</taxon>
        <taxon>Prevotellaceae</taxon>
        <taxon>Prevotella</taxon>
    </lineage>
</organism>
<dbReference type="NCBIfam" id="NF003719">
    <property type="entry name" value="PRK05329.1-2"/>
    <property type="match status" value="1"/>
</dbReference>
<evidence type="ECO:0000256" key="3">
    <source>
        <dbReference type="ARBA" id="ARBA00023002"/>
    </source>
</evidence>
<sequence>MSYDIIIIGGGLSGLTAGITLANAGKRVCIVSTGQNSLHFNSGSFDLLGYDDNGKVVEHPLEAIATLGEQHPYKKIGAEKIQSLADKAKALLKEVGVKTTGNSKQNHYRLTPLGTTRPAWLTTEGYVMSQQMDILPWKSVELLNIQGFLDLPTTFIAANLKKNGVACQVKSFTTDELSHVRKSPTEMRATNIAKVLSDETALRKVADCINAISGDAEVLLFPAVLGFNNNDSLNELKAMVKKPIEYIATLPPSVSGVRTTHLLKQHFTRLGGTLLVGDTANGGVFEGNRLVSITTKNLPYETFYADEFILASGSFMSHGLQSNYQHVFEPVFSLDVDAAEARSEWTKEDAFEAQPYMEYGAKTDKDFHAIKDGKTISNLFVIGSLLSGHNNIKLADETGVSLLTALRVAETITERK</sequence>
<evidence type="ECO:0000313" key="6">
    <source>
        <dbReference type="Proteomes" id="UP000184105"/>
    </source>
</evidence>
<dbReference type="SUPFAM" id="SSF51905">
    <property type="entry name" value="FAD/NAD(P)-binding domain"/>
    <property type="match status" value="1"/>
</dbReference>
<evidence type="ECO:0000256" key="2">
    <source>
        <dbReference type="ARBA" id="ARBA00022643"/>
    </source>
</evidence>
<keyword evidence="6" id="KW-1185">Reference proteome</keyword>
<dbReference type="GO" id="GO:0009331">
    <property type="term" value="C:glycerol-3-phosphate dehydrogenase (FAD) complex"/>
    <property type="evidence" value="ECO:0007669"/>
    <property type="project" value="InterPro"/>
</dbReference>
<dbReference type="Gene3D" id="3.50.50.60">
    <property type="entry name" value="FAD/NAD(P)-binding domain"/>
    <property type="match status" value="1"/>
</dbReference>
<dbReference type="EMBL" id="FQWA01000010">
    <property type="protein sequence ID" value="SHF79763.1"/>
    <property type="molecule type" value="Genomic_DNA"/>
</dbReference>
<dbReference type="Pfam" id="PF00890">
    <property type="entry name" value="FAD_binding_2"/>
    <property type="match status" value="1"/>
</dbReference>
<dbReference type="AlphaFoldDB" id="A0AAX2F3C1"/>
<protein>
    <submittedName>
        <fullName evidence="5">Glycerol-3-phosphate dehydrogenase subunit B</fullName>
    </submittedName>
</protein>
<dbReference type="InterPro" id="IPR009158">
    <property type="entry name" value="G3P_DH_GlpB_su"/>
</dbReference>
<evidence type="ECO:0000256" key="1">
    <source>
        <dbReference type="ARBA" id="ARBA00022630"/>
    </source>
</evidence>
<dbReference type="NCBIfam" id="NF003720">
    <property type="entry name" value="PRK05329.1-3"/>
    <property type="match status" value="1"/>
</dbReference>
<accession>A0AAX2F3C1</accession>
<dbReference type="NCBIfam" id="TIGR03378">
    <property type="entry name" value="glycerol3P_GlpB"/>
    <property type="match status" value="1"/>
</dbReference>
<reference evidence="5 6" key="1">
    <citation type="submission" date="2016-11" db="EMBL/GenBank/DDBJ databases">
        <authorList>
            <person name="Varghese N."/>
            <person name="Submissions S."/>
        </authorList>
    </citation>
    <scope>NUCLEOTIDE SEQUENCE [LARGE SCALE GENOMIC DNA]</scope>
    <source>
        <strain evidence="5 6">DSM 22613</strain>
    </source>
</reference>
<dbReference type="Proteomes" id="UP000184105">
    <property type="component" value="Unassembled WGS sequence"/>
</dbReference>
<comment type="caution">
    <text evidence="5">The sequence shown here is derived from an EMBL/GenBank/DDBJ whole genome shotgun (WGS) entry which is preliminary data.</text>
</comment>
<dbReference type="InterPro" id="IPR003953">
    <property type="entry name" value="FAD-dep_OxRdtase_2_FAD-bd"/>
</dbReference>
<dbReference type="GO" id="GO:0004368">
    <property type="term" value="F:glycerol-3-phosphate dehydrogenase (quinone) activity"/>
    <property type="evidence" value="ECO:0007669"/>
    <property type="project" value="InterPro"/>
</dbReference>
<keyword evidence="3" id="KW-0560">Oxidoreductase</keyword>
<evidence type="ECO:0000313" key="5">
    <source>
        <dbReference type="EMBL" id="SHF79763.1"/>
    </source>
</evidence>
<gene>
    <name evidence="5" type="ORF">SAMN05444364_11048</name>
</gene>
<proteinExistence type="predicted"/>
<dbReference type="InterPro" id="IPR036188">
    <property type="entry name" value="FAD/NAD-bd_sf"/>
</dbReference>